<organism evidence="1 2">
    <name type="scientific">Parathielavia appendiculata</name>
    <dbReference type="NCBI Taxonomy" id="2587402"/>
    <lineage>
        <taxon>Eukaryota</taxon>
        <taxon>Fungi</taxon>
        <taxon>Dikarya</taxon>
        <taxon>Ascomycota</taxon>
        <taxon>Pezizomycotina</taxon>
        <taxon>Sordariomycetes</taxon>
        <taxon>Sordariomycetidae</taxon>
        <taxon>Sordariales</taxon>
        <taxon>Chaetomiaceae</taxon>
        <taxon>Parathielavia</taxon>
    </lineage>
</organism>
<reference evidence="1" key="1">
    <citation type="journal article" date="2023" name="Mol. Phylogenet. Evol.">
        <title>Genome-scale phylogeny and comparative genomics of the fungal order Sordariales.</title>
        <authorList>
            <person name="Hensen N."/>
            <person name="Bonometti L."/>
            <person name="Westerberg I."/>
            <person name="Brannstrom I.O."/>
            <person name="Guillou S."/>
            <person name="Cros-Aarteil S."/>
            <person name="Calhoun S."/>
            <person name="Haridas S."/>
            <person name="Kuo A."/>
            <person name="Mondo S."/>
            <person name="Pangilinan J."/>
            <person name="Riley R."/>
            <person name="LaButti K."/>
            <person name="Andreopoulos B."/>
            <person name="Lipzen A."/>
            <person name="Chen C."/>
            <person name="Yan M."/>
            <person name="Daum C."/>
            <person name="Ng V."/>
            <person name="Clum A."/>
            <person name="Steindorff A."/>
            <person name="Ohm R.A."/>
            <person name="Martin F."/>
            <person name="Silar P."/>
            <person name="Natvig D.O."/>
            <person name="Lalanne C."/>
            <person name="Gautier V."/>
            <person name="Ament-Velasquez S.L."/>
            <person name="Kruys A."/>
            <person name="Hutchinson M.I."/>
            <person name="Powell A.J."/>
            <person name="Barry K."/>
            <person name="Miller A.N."/>
            <person name="Grigoriev I.V."/>
            <person name="Debuchy R."/>
            <person name="Gladieux P."/>
            <person name="Hiltunen Thoren M."/>
            <person name="Johannesson H."/>
        </authorList>
    </citation>
    <scope>NUCLEOTIDE SEQUENCE</scope>
    <source>
        <strain evidence="1">CBS 731.68</strain>
    </source>
</reference>
<comment type="caution">
    <text evidence="1">The sequence shown here is derived from an EMBL/GenBank/DDBJ whole genome shotgun (WGS) entry which is preliminary data.</text>
</comment>
<proteinExistence type="predicted"/>
<protein>
    <submittedName>
        <fullName evidence="1">Uncharacterized protein</fullName>
    </submittedName>
</protein>
<accession>A0AAN6Z697</accession>
<dbReference type="EMBL" id="MU853225">
    <property type="protein sequence ID" value="KAK4125769.1"/>
    <property type="molecule type" value="Genomic_DNA"/>
</dbReference>
<dbReference type="GeneID" id="87833707"/>
<evidence type="ECO:0000313" key="2">
    <source>
        <dbReference type="Proteomes" id="UP001302602"/>
    </source>
</evidence>
<keyword evidence="2" id="KW-1185">Reference proteome</keyword>
<dbReference type="Proteomes" id="UP001302602">
    <property type="component" value="Unassembled WGS sequence"/>
</dbReference>
<reference evidence="1" key="2">
    <citation type="submission" date="2023-05" db="EMBL/GenBank/DDBJ databases">
        <authorList>
            <consortium name="Lawrence Berkeley National Laboratory"/>
            <person name="Steindorff A."/>
            <person name="Hensen N."/>
            <person name="Bonometti L."/>
            <person name="Westerberg I."/>
            <person name="Brannstrom I.O."/>
            <person name="Guillou S."/>
            <person name="Cros-Aarteil S."/>
            <person name="Calhoun S."/>
            <person name="Haridas S."/>
            <person name="Kuo A."/>
            <person name="Mondo S."/>
            <person name="Pangilinan J."/>
            <person name="Riley R."/>
            <person name="Labutti K."/>
            <person name="Andreopoulos B."/>
            <person name="Lipzen A."/>
            <person name="Chen C."/>
            <person name="Yanf M."/>
            <person name="Daum C."/>
            <person name="Ng V."/>
            <person name="Clum A."/>
            <person name="Ohm R."/>
            <person name="Martin F."/>
            <person name="Silar P."/>
            <person name="Natvig D."/>
            <person name="Lalanne C."/>
            <person name="Gautier V."/>
            <person name="Ament-Velasquez S.L."/>
            <person name="Kruys A."/>
            <person name="Hutchinson M.I."/>
            <person name="Powell A.J."/>
            <person name="Barry K."/>
            <person name="Miller A.N."/>
            <person name="Grigoriev I.V."/>
            <person name="Debuchy R."/>
            <person name="Gladieux P."/>
            <person name="Thoren M.H."/>
            <person name="Johannesson H."/>
        </authorList>
    </citation>
    <scope>NUCLEOTIDE SEQUENCE</scope>
    <source>
        <strain evidence="1">CBS 731.68</strain>
    </source>
</reference>
<gene>
    <name evidence="1" type="ORF">N657DRAFT_688454</name>
</gene>
<dbReference type="RefSeq" id="XP_062649540.1">
    <property type="nucleotide sequence ID" value="XM_062796939.1"/>
</dbReference>
<name>A0AAN6Z697_9PEZI</name>
<dbReference type="AlphaFoldDB" id="A0AAN6Z697"/>
<sequence length="114" mass="12333">MTSRSCQKTKCSKRRIWARRLPHRARLGSRACVQRFGRGATGGICGYSGRRGGRGCGGLLGGGRRRGGEEGVCEAACDLKLIVSWLILEFQRGKECCGKDSGVVRGCVLLTFPE</sequence>
<evidence type="ECO:0000313" key="1">
    <source>
        <dbReference type="EMBL" id="KAK4125769.1"/>
    </source>
</evidence>